<dbReference type="AlphaFoldDB" id="A0A0C1RAD4"/>
<accession>A0A0C1RAD4</accession>
<organism evidence="1">
    <name type="scientific">Tolypothrix bouteillei VB521301</name>
    <dbReference type="NCBI Taxonomy" id="1479485"/>
    <lineage>
        <taxon>Bacteria</taxon>
        <taxon>Bacillati</taxon>
        <taxon>Cyanobacteriota</taxon>
        <taxon>Cyanophyceae</taxon>
        <taxon>Nostocales</taxon>
        <taxon>Tolypothrichaceae</taxon>
        <taxon>Tolypothrix</taxon>
    </lineage>
</organism>
<proteinExistence type="predicted"/>
<sequence length="76" mass="8759">MIVGTVPVNAQLPTYKPTNFGQQEEIIPILVWIIMSKSQSLNWICLLFLHPLDKCAIFLTCHEWEFLIKAQVFVVT</sequence>
<dbReference type="EMBL" id="JHEG02000025">
    <property type="protein sequence ID" value="KIE12628.1"/>
    <property type="molecule type" value="Genomic_DNA"/>
</dbReference>
<comment type="caution">
    <text evidence="1">The sequence shown here is derived from an EMBL/GenBank/DDBJ whole genome shotgun (WGS) entry which is preliminary data.</text>
</comment>
<name>A0A0C1RAD4_9CYAN</name>
<gene>
    <name evidence="1" type="ORF">DA73_0208815</name>
</gene>
<evidence type="ECO:0000313" key="1">
    <source>
        <dbReference type="EMBL" id="KIE12628.1"/>
    </source>
</evidence>
<reference evidence="1" key="1">
    <citation type="journal article" date="2015" name="Genome Announc.">
        <title>Draft Genome Sequence of Tolypothrix boutellei Strain VB521301.</title>
        <authorList>
            <person name="Chandrababunaidu M.M."/>
            <person name="Singh D."/>
            <person name="Sen D."/>
            <person name="Bhan S."/>
            <person name="Das S."/>
            <person name="Gupta A."/>
            <person name="Adhikary S.P."/>
            <person name="Tripathy S."/>
        </authorList>
    </citation>
    <scope>NUCLEOTIDE SEQUENCE</scope>
    <source>
        <strain evidence="1">VB521301</strain>
    </source>
</reference>
<protein>
    <submittedName>
        <fullName evidence="1">Uncharacterized protein</fullName>
    </submittedName>
</protein>